<dbReference type="PANTHER" id="PTHR38031:SF1">
    <property type="entry name" value="SULFUR CARRIER PROTEIN CYSO"/>
    <property type="match status" value="1"/>
</dbReference>
<dbReference type="InterPro" id="IPR052045">
    <property type="entry name" value="Sulfur_Carrier/Prot_Modifier"/>
</dbReference>
<evidence type="ECO:0000313" key="3">
    <source>
        <dbReference type="Proteomes" id="UP001147700"/>
    </source>
</evidence>
<dbReference type="InterPro" id="IPR016155">
    <property type="entry name" value="Mopterin_synth/thiamin_S_b"/>
</dbReference>
<dbReference type="SUPFAM" id="SSF54285">
    <property type="entry name" value="MoaD/ThiS"/>
    <property type="match status" value="1"/>
</dbReference>
<dbReference type="PANTHER" id="PTHR38031">
    <property type="entry name" value="SULFUR CARRIER PROTEIN SLR0821-RELATED"/>
    <property type="match status" value="1"/>
</dbReference>
<organism evidence="2 3">
    <name type="scientific">Solirubrobacter deserti</name>
    <dbReference type="NCBI Taxonomy" id="2282478"/>
    <lineage>
        <taxon>Bacteria</taxon>
        <taxon>Bacillati</taxon>
        <taxon>Actinomycetota</taxon>
        <taxon>Thermoleophilia</taxon>
        <taxon>Solirubrobacterales</taxon>
        <taxon>Solirubrobacteraceae</taxon>
        <taxon>Solirubrobacter</taxon>
    </lineage>
</organism>
<evidence type="ECO:0000313" key="2">
    <source>
        <dbReference type="EMBL" id="MDA0136652.1"/>
    </source>
</evidence>
<gene>
    <name evidence="2" type="ORF">OJ962_04025</name>
</gene>
<protein>
    <submittedName>
        <fullName evidence="2">MoaD/ThiS family protein</fullName>
    </submittedName>
</protein>
<dbReference type="RefSeq" id="WP_202952256.1">
    <property type="nucleotide sequence ID" value="NZ_JAPCID010000005.1"/>
</dbReference>
<dbReference type="Proteomes" id="UP001147700">
    <property type="component" value="Unassembled WGS sequence"/>
</dbReference>
<evidence type="ECO:0000256" key="1">
    <source>
        <dbReference type="SAM" id="MobiDB-lite"/>
    </source>
</evidence>
<comment type="caution">
    <text evidence="2">The sequence shown here is derived from an EMBL/GenBank/DDBJ whole genome shotgun (WGS) entry which is preliminary data.</text>
</comment>
<reference evidence="2" key="1">
    <citation type="submission" date="2022-10" db="EMBL/GenBank/DDBJ databases">
        <title>The WGS of Solirubrobacter sp. CPCC 204708.</title>
        <authorList>
            <person name="Jiang Z."/>
        </authorList>
    </citation>
    <scope>NUCLEOTIDE SEQUENCE</scope>
    <source>
        <strain evidence="2">CPCC 204708</strain>
    </source>
</reference>
<accession>A0ABT4RDQ3</accession>
<feature type="region of interest" description="Disordered" evidence="1">
    <location>
        <begin position="65"/>
        <end position="89"/>
    </location>
</feature>
<dbReference type="Gene3D" id="3.10.20.30">
    <property type="match status" value="1"/>
</dbReference>
<sequence>MTGALVRLRGPLKQLAGSGELEVVGATVGELLQHLEHDTPPLDGWILDERDRIRRHINVFVNGERGREDTPVGPGDRIDVLPAISGGSA</sequence>
<keyword evidence="3" id="KW-1185">Reference proteome</keyword>
<dbReference type="InterPro" id="IPR012675">
    <property type="entry name" value="Beta-grasp_dom_sf"/>
</dbReference>
<dbReference type="Pfam" id="PF02597">
    <property type="entry name" value="ThiS"/>
    <property type="match status" value="1"/>
</dbReference>
<dbReference type="EMBL" id="JAPCID010000005">
    <property type="protein sequence ID" value="MDA0136652.1"/>
    <property type="molecule type" value="Genomic_DNA"/>
</dbReference>
<proteinExistence type="predicted"/>
<name>A0ABT4RDQ3_9ACTN</name>
<dbReference type="InterPro" id="IPR003749">
    <property type="entry name" value="ThiS/MoaD-like"/>
</dbReference>